<dbReference type="CDD" id="cd13402">
    <property type="entry name" value="LT_TF-like"/>
    <property type="match status" value="1"/>
</dbReference>
<protein>
    <recommendedName>
        <fullName evidence="3">Transglycosylase SLT domain-containing protein</fullName>
    </recommendedName>
</protein>
<evidence type="ECO:0000256" key="1">
    <source>
        <dbReference type="SAM" id="Coils"/>
    </source>
</evidence>
<evidence type="ECO:0000256" key="2">
    <source>
        <dbReference type="SAM" id="Phobius"/>
    </source>
</evidence>
<keyword evidence="2" id="KW-0812">Transmembrane</keyword>
<dbReference type="Gene3D" id="1.10.530.10">
    <property type="match status" value="1"/>
</dbReference>
<dbReference type="InterPro" id="IPR023346">
    <property type="entry name" value="Lysozyme-like_dom_sf"/>
</dbReference>
<feature type="coiled-coil region" evidence="1">
    <location>
        <begin position="362"/>
        <end position="393"/>
    </location>
</feature>
<evidence type="ECO:0000259" key="3">
    <source>
        <dbReference type="Pfam" id="PF01464"/>
    </source>
</evidence>
<reference evidence="4 5" key="1">
    <citation type="submission" date="2016-04" db="EMBL/GenBank/DDBJ databases">
        <title>Draft genome sequence of Aeribacillus pallidus 8m3 from petroleum reservoir.</title>
        <authorList>
            <person name="Poltaraus A.B."/>
            <person name="Nazina T.N."/>
            <person name="Tourova T.P."/>
            <person name="Malakho S.M."/>
            <person name="Korshunova A.V."/>
            <person name="Sokolova D.S."/>
        </authorList>
    </citation>
    <scope>NUCLEOTIDE SEQUENCE [LARGE SCALE GENOMIC DNA]</scope>
    <source>
        <strain evidence="4 5">8m3</strain>
    </source>
</reference>
<gene>
    <name evidence="4" type="ORF">AZI98_08865</name>
</gene>
<keyword evidence="2" id="KW-1133">Transmembrane helix</keyword>
<dbReference type="STRING" id="33936.AZI98_08865"/>
<proteinExistence type="predicted"/>
<dbReference type="Proteomes" id="UP000076476">
    <property type="component" value="Unassembled WGS sequence"/>
</dbReference>
<feature type="transmembrane region" description="Helical" evidence="2">
    <location>
        <begin position="415"/>
        <end position="438"/>
    </location>
</feature>
<feature type="transmembrane region" description="Helical" evidence="2">
    <location>
        <begin position="450"/>
        <end position="475"/>
    </location>
</feature>
<feature type="transmembrane region" description="Helical" evidence="2">
    <location>
        <begin position="229"/>
        <end position="249"/>
    </location>
</feature>
<dbReference type="Gene3D" id="1.20.120.20">
    <property type="entry name" value="Apolipoprotein"/>
    <property type="match status" value="1"/>
</dbReference>
<sequence length="1251" mass="137377">MDTLREMVVSILFDADQSPLQELNRTTNQFQNLVRESTPYLRGMAREINQVNRMARQLNDTLDVDHRKKLDEMRQAIHDQAQAMREFYKQQIDVKYGYFQLAKSAKTFQGTNGVFIKQIKNLGIQQKKLNDEILKRNELAKQGLFQSVGTVLARSTQSEKIIANFNRMGNPLYTLNNGLLRVTQGLENMAKQGNAAVLALKMLGPTADMKKLRDMTMMINQGIMRYQSVALAAAVVSGIMLAILTKAAMGPDPKEVRARQNEISNIYKQAFAERVNEIKNFVGLFEKASLEPVKKADLTKALQSQVTAIRTWMTNLQGLAKKGVDEGLIKELQKAGPAAAMQVKALNSMSKKELDKYVALWREKNKLARQQATSELAKLRQETQRKIQELQQSLKPLGIEWEKFKKVWASALKPFVDMFSLIAAKIVHVGTVIGQFFNKLNEINPIFTKMIFGFLTLVPILTLILSPLAIGIGLLNGLKAAFAANWMVIRPLVTGLATMMGTVVIVAAAIVGLSAALYILWKRNETFRNAVINTWNAIKQKAQEVWGFIRPYIDQAVSAVVGFVQEKIAALKTFWDQNGAQIVQATKNVFNFLAPIVRGALSVIGAIFHAVFPVLVALVKSVWGNIKGVINGALNVIMGLVKVFSGLFTGDFGKMWEGVKQVFSGAIQFIWNFIQLSMFGRVLKAGKAFIVGFKNVFVALWNGLKSLFFGSVKAVWNFLVKGFTGMRNASDAIFRGLKNSALAIWNTLRGGLSGLISRIVTGVRNAWTTAKNYTTQMFEKIKNAVTKRFDDIVGAAKNLPERIGSGIKNMSHKALGGIKHLANSLVGGLAQGVNGVTGGINWVLDKIGVKKKIPKWEPPKYAQGTNFHPGGPAVVGDGGGPELIRTPSGQVGLSPATSTLVYLPRGTEVLPYRKTKALIESGMLPAYKDGVGKGLLHRAWEGAKNVAGKVKDIALDVWSYITKPATLMKKVWEKLGVKAPSVAGAFGDIGKGAIKMLKDKAISFVKKKLEGFMSFGGGKVSGSVSQWVRAAMTITGVPDSWFKSLVTIAMRESGGNPRAINLWDINAKRGTPSKGLFQTIDPTFNAYKLPGFNDIWNPVHNAVAAIRYILARYGTVFNVPGIKRLMRGKGYVGYRQGGIATKPQLATLAEKGWKEYIIPTEPSMRKQALSLLEQANAELGYSPSGSGSSGYTSYGSMSSDGRPSVVFSPNVEINIQGADIEAAGSLESAVNRKLDEMWKMFLDIYETEVVR</sequence>
<accession>A0A165XLP8</accession>
<feature type="transmembrane region" description="Helical" evidence="2">
    <location>
        <begin position="496"/>
        <end position="521"/>
    </location>
</feature>
<evidence type="ECO:0000313" key="5">
    <source>
        <dbReference type="Proteomes" id="UP000076476"/>
    </source>
</evidence>
<feature type="domain" description="Transglycosylase SLT" evidence="3">
    <location>
        <begin position="1043"/>
        <end position="1137"/>
    </location>
</feature>
<dbReference type="PANTHER" id="PTHR37813:SF1">
    <property type="entry name" value="FELS-2 PROPHAGE PROTEIN"/>
    <property type="match status" value="1"/>
</dbReference>
<organism evidence="4 5">
    <name type="scientific">Aeribacillus pallidus</name>
    <dbReference type="NCBI Taxonomy" id="33936"/>
    <lineage>
        <taxon>Bacteria</taxon>
        <taxon>Bacillati</taxon>
        <taxon>Bacillota</taxon>
        <taxon>Bacilli</taxon>
        <taxon>Bacillales</taxon>
        <taxon>Bacillaceae</taxon>
        <taxon>Aeribacillus</taxon>
    </lineage>
</organism>
<keyword evidence="1" id="KW-0175">Coiled coil</keyword>
<evidence type="ECO:0000313" key="4">
    <source>
        <dbReference type="EMBL" id="KZN96165.1"/>
    </source>
</evidence>
<dbReference type="OrthoDB" id="1779742at2"/>
<dbReference type="RefSeq" id="WP_063387927.1">
    <property type="nucleotide sequence ID" value="NZ_LWBR01000024.1"/>
</dbReference>
<dbReference type="Pfam" id="PF01464">
    <property type="entry name" value="SLT"/>
    <property type="match status" value="1"/>
</dbReference>
<comment type="caution">
    <text evidence="4">The sequence shown here is derived from an EMBL/GenBank/DDBJ whole genome shotgun (WGS) entry which is preliminary data.</text>
</comment>
<feature type="transmembrane region" description="Helical" evidence="2">
    <location>
        <begin position="596"/>
        <end position="618"/>
    </location>
</feature>
<dbReference type="EMBL" id="LWBR01000024">
    <property type="protein sequence ID" value="KZN96165.1"/>
    <property type="molecule type" value="Genomic_DNA"/>
</dbReference>
<dbReference type="PANTHER" id="PTHR37813">
    <property type="entry name" value="FELS-2 PROPHAGE PROTEIN"/>
    <property type="match status" value="1"/>
</dbReference>
<name>A0A165XLP8_9BACI</name>
<dbReference type="AlphaFoldDB" id="A0A165XLP8"/>
<feature type="transmembrane region" description="Helical" evidence="2">
    <location>
        <begin position="630"/>
        <end position="650"/>
    </location>
</feature>
<dbReference type="SUPFAM" id="SSF53955">
    <property type="entry name" value="Lysozyme-like"/>
    <property type="match status" value="1"/>
</dbReference>
<keyword evidence="2" id="KW-0472">Membrane</keyword>
<keyword evidence="5" id="KW-1185">Reference proteome</keyword>
<feature type="transmembrane region" description="Helical" evidence="2">
    <location>
        <begin position="662"/>
        <end position="683"/>
    </location>
</feature>
<dbReference type="InterPro" id="IPR008258">
    <property type="entry name" value="Transglycosylase_SLT_dom_1"/>
</dbReference>